<reference evidence="2 3" key="1">
    <citation type="submission" date="2021-05" db="EMBL/GenBank/DDBJ databases">
        <title>Culturable bacteria isolated from Daya Bay.</title>
        <authorList>
            <person name="Zheng W."/>
            <person name="Yu S."/>
            <person name="Huang Y."/>
        </authorList>
    </citation>
    <scope>NUCLEOTIDE SEQUENCE [LARGE SCALE GENOMIC DNA]</scope>
    <source>
        <strain evidence="2 3">DP4N28-5</strain>
    </source>
</reference>
<protein>
    <submittedName>
        <fullName evidence="2">Uncharacterized protein</fullName>
    </submittedName>
</protein>
<organism evidence="2 3">
    <name type="scientific">Maritimibacter dapengensis</name>
    <dbReference type="NCBI Taxonomy" id="2836868"/>
    <lineage>
        <taxon>Bacteria</taxon>
        <taxon>Pseudomonadati</taxon>
        <taxon>Pseudomonadota</taxon>
        <taxon>Alphaproteobacteria</taxon>
        <taxon>Rhodobacterales</taxon>
        <taxon>Roseobacteraceae</taxon>
        <taxon>Maritimibacter</taxon>
    </lineage>
</organism>
<dbReference type="EMBL" id="JAHUZE010000001">
    <property type="protein sequence ID" value="MBV7377402.1"/>
    <property type="molecule type" value="Genomic_DNA"/>
</dbReference>
<accession>A0ABS6SZ35</accession>
<proteinExistence type="predicted"/>
<dbReference type="RefSeq" id="WP_218390291.1">
    <property type="nucleotide sequence ID" value="NZ_JAHUZE010000001.1"/>
</dbReference>
<evidence type="ECO:0000313" key="3">
    <source>
        <dbReference type="Proteomes" id="UP000756530"/>
    </source>
</evidence>
<name>A0ABS6SZ35_9RHOB</name>
<feature type="compositionally biased region" description="Basic residues" evidence="1">
    <location>
        <begin position="86"/>
        <end position="103"/>
    </location>
</feature>
<feature type="region of interest" description="Disordered" evidence="1">
    <location>
        <begin position="80"/>
        <end position="103"/>
    </location>
</feature>
<sequence length="103" mass="11381">MLTELTIAQLDISGLSLDASDELARMGFLQWLATLPSDSSFYEEADRALSIAAPFVDRSHAIAVFCDLVREAKAASPDPLALTMPARKRRGGATHRRRARMRH</sequence>
<evidence type="ECO:0000313" key="2">
    <source>
        <dbReference type="EMBL" id="MBV7377402.1"/>
    </source>
</evidence>
<keyword evidence="3" id="KW-1185">Reference proteome</keyword>
<comment type="caution">
    <text evidence="2">The sequence shown here is derived from an EMBL/GenBank/DDBJ whole genome shotgun (WGS) entry which is preliminary data.</text>
</comment>
<dbReference type="Proteomes" id="UP000756530">
    <property type="component" value="Unassembled WGS sequence"/>
</dbReference>
<evidence type="ECO:0000256" key="1">
    <source>
        <dbReference type="SAM" id="MobiDB-lite"/>
    </source>
</evidence>
<gene>
    <name evidence="2" type="ORF">KJP28_00585</name>
</gene>